<protein>
    <submittedName>
        <fullName evidence="2">Uncharacterized protein</fullName>
    </submittedName>
</protein>
<name>A0ABR8XYW6_9BACL</name>
<evidence type="ECO:0000313" key="3">
    <source>
        <dbReference type="Proteomes" id="UP000619101"/>
    </source>
</evidence>
<reference evidence="2 3" key="1">
    <citation type="submission" date="2020-08" db="EMBL/GenBank/DDBJ databases">
        <title>A Genomic Blueprint of the Chicken Gut Microbiome.</title>
        <authorList>
            <person name="Gilroy R."/>
            <person name="Ravi A."/>
            <person name="Getino M."/>
            <person name="Pursley I."/>
            <person name="Horton D.L."/>
            <person name="Alikhan N.-F."/>
            <person name="Baker D."/>
            <person name="Gharbi K."/>
            <person name="Hall N."/>
            <person name="Watson M."/>
            <person name="Adriaenssens E.M."/>
            <person name="Foster-Nyarko E."/>
            <person name="Jarju S."/>
            <person name="Secka A."/>
            <person name="Antonio M."/>
            <person name="Oren A."/>
            <person name="Chaudhuri R."/>
            <person name="La Ragione R.M."/>
            <person name="Hildebrand F."/>
            <person name="Pallen M.J."/>
        </authorList>
    </citation>
    <scope>NUCLEOTIDE SEQUENCE [LARGE SCALE GENOMIC DNA]</scope>
    <source>
        <strain evidence="2 3">A46</strain>
    </source>
</reference>
<evidence type="ECO:0000256" key="1">
    <source>
        <dbReference type="SAM" id="Phobius"/>
    </source>
</evidence>
<dbReference type="RefSeq" id="WP_191700215.1">
    <property type="nucleotide sequence ID" value="NZ_JACSPZ010000004.1"/>
</dbReference>
<dbReference type="Proteomes" id="UP000619101">
    <property type="component" value="Unassembled WGS sequence"/>
</dbReference>
<gene>
    <name evidence="2" type="ORF">H9635_10350</name>
</gene>
<feature type="transmembrane region" description="Helical" evidence="1">
    <location>
        <begin position="6"/>
        <end position="21"/>
    </location>
</feature>
<accession>A0ABR8XYW6</accession>
<proteinExistence type="predicted"/>
<keyword evidence="1" id="KW-0472">Membrane</keyword>
<keyword evidence="1" id="KW-0812">Transmembrane</keyword>
<keyword evidence="3" id="KW-1185">Reference proteome</keyword>
<sequence>MELSSILMIAGIIVIILSLFLKDKSVQVEKDVEELSINIYQETNALKRRIKLLEEELLVEPNFQVKHPEVDKPDAFTSFQKVAAQIKTGQSSYTQSDLKSEKNNKPINGILVSQVLALNGQGLSIDEISKLSTLSHAQIQSILANGGKQ</sequence>
<organism evidence="2 3">
    <name type="scientific">Solibacillus faecavium</name>
    <dbReference type="NCBI Taxonomy" id="2762221"/>
    <lineage>
        <taxon>Bacteria</taxon>
        <taxon>Bacillati</taxon>
        <taxon>Bacillota</taxon>
        <taxon>Bacilli</taxon>
        <taxon>Bacillales</taxon>
        <taxon>Caryophanaceae</taxon>
        <taxon>Solibacillus</taxon>
    </lineage>
</organism>
<keyword evidence="1" id="KW-1133">Transmembrane helix</keyword>
<dbReference type="EMBL" id="JACSPZ010000004">
    <property type="protein sequence ID" value="MBD8037147.1"/>
    <property type="molecule type" value="Genomic_DNA"/>
</dbReference>
<comment type="caution">
    <text evidence="2">The sequence shown here is derived from an EMBL/GenBank/DDBJ whole genome shotgun (WGS) entry which is preliminary data.</text>
</comment>
<evidence type="ECO:0000313" key="2">
    <source>
        <dbReference type="EMBL" id="MBD8037147.1"/>
    </source>
</evidence>